<organism evidence="1">
    <name type="scientific">Arion vulgaris</name>
    <dbReference type="NCBI Taxonomy" id="1028688"/>
    <lineage>
        <taxon>Eukaryota</taxon>
        <taxon>Metazoa</taxon>
        <taxon>Spiralia</taxon>
        <taxon>Lophotrochozoa</taxon>
        <taxon>Mollusca</taxon>
        <taxon>Gastropoda</taxon>
        <taxon>Heterobranchia</taxon>
        <taxon>Euthyneura</taxon>
        <taxon>Panpulmonata</taxon>
        <taxon>Eupulmonata</taxon>
        <taxon>Stylommatophora</taxon>
        <taxon>Helicina</taxon>
        <taxon>Arionoidea</taxon>
        <taxon>Arionidae</taxon>
        <taxon>Arion</taxon>
    </lineage>
</organism>
<accession>A0A0B7BHX6</accession>
<sequence length="54" mass="6274">MAFLLLQTALRFTEYQLDIREILESKYGDHDVDHITNCVPTVKYGPNTVFPNVF</sequence>
<feature type="non-terminal residue" evidence="1">
    <location>
        <position position="54"/>
    </location>
</feature>
<dbReference type="EMBL" id="HACG01045602">
    <property type="protein sequence ID" value="CEK92467.1"/>
    <property type="molecule type" value="Transcribed_RNA"/>
</dbReference>
<gene>
    <name evidence="1" type="primary">ORF188418</name>
</gene>
<name>A0A0B7BHX6_9EUPU</name>
<proteinExistence type="predicted"/>
<protein>
    <submittedName>
        <fullName evidence="1">Uncharacterized protein</fullName>
    </submittedName>
</protein>
<reference evidence="1" key="1">
    <citation type="submission" date="2014-12" db="EMBL/GenBank/DDBJ databases">
        <title>Insight into the proteome of Arion vulgaris.</title>
        <authorList>
            <person name="Aradska J."/>
            <person name="Bulat T."/>
            <person name="Smidak R."/>
            <person name="Sarate P."/>
            <person name="Gangsoo J."/>
            <person name="Sialana F."/>
            <person name="Bilban M."/>
            <person name="Lubec G."/>
        </authorList>
    </citation>
    <scope>NUCLEOTIDE SEQUENCE</scope>
    <source>
        <tissue evidence="1">Skin</tissue>
    </source>
</reference>
<dbReference type="AlphaFoldDB" id="A0A0B7BHX6"/>
<evidence type="ECO:0000313" key="1">
    <source>
        <dbReference type="EMBL" id="CEK92467.1"/>
    </source>
</evidence>